<keyword evidence="1" id="KW-0343">GTPase activation</keyword>
<accession>A0A9W4WQ22</accession>
<feature type="domain" description="Arf-GAP" evidence="8">
    <location>
        <begin position="41"/>
        <end position="160"/>
    </location>
</feature>
<dbReference type="GO" id="GO:0005737">
    <property type="term" value="C:cytoplasm"/>
    <property type="evidence" value="ECO:0007669"/>
    <property type="project" value="TreeGrafter"/>
</dbReference>
<dbReference type="GO" id="GO:0005096">
    <property type="term" value="F:GTPase activator activity"/>
    <property type="evidence" value="ECO:0007669"/>
    <property type="project" value="UniProtKB-KW"/>
</dbReference>
<feature type="region of interest" description="Disordered" evidence="6">
    <location>
        <begin position="298"/>
        <end position="375"/>
    </location>
</feature>
<feature type="non-terminal residue" evidence="9">
    <location>
        <position position="545"/>
    </location>
</feature>
<dbReference type="InterPro" id="IPR001164">
    <property type="entry name" value="ArfGAP_dom"/>
</dbReference>
<dbReference type="Gene3D" id="1.10.220.150">
    <property type="entry name" value="Arf GTPase activating protein"/>
    <property type="match status" value="1"/>
</dbReference>
<evidence type="ECO:0000256" key="3">
    <source>
        <dbReference type="ARBA" id="ARBA00022771"/>
    </source>
</evidence>
<dbReference type="Pfam" id="PF00627">
    <property type="entry name" value="UBA"/>
    <property type="match status" value="1"/>
</dbReference>
<keyword evidence="4" id="KW-0862">Zinc</keyword>
<dbReference type="CDD" id="cd08204">
    <property type="entry name" value="ArfGap"/>
    <property type="match status" value="1"/>
</dbReference>
<dbReference type="InterPro" id="IPR037278">
    <property type="entry name" value="ARFGAP/RecO"/>
</dbReference>
<dbReference type="PROSITE" id="PS50115">
    <property type="entry name" value="ARFGAP"/>
    <property type="match status" value="1"/>
</dbReference>
<evidence type="ECO:0000256" key="1">
    <source>
        <dbReference type="ARBA" id="ARBA00022468"/>
    </source>
</evidence>
<dbReference type="AlphaFoldDB" id="A0A9W4WQ22"/>
<gene>
    <name evidence="9" type="ORF">FWILDA_LOCUS8239</name>
</gene>
<feature type="domain" description="UBA" evidence="7">
    <location>
        <begin position="227"/>
        <end position="267"/>
    </location>
</feature>
<dbReference type="PROSITE" id="PS50030">
    <property type="entry name" value="UBA"/>
    <property type="match status" value="2"/>
</dbReference>
<dbReference type="EMBL" id="CAMKVN010001726">
    <property type="protein sequence ID" value="CAI2177745.1"/>
    <property type="molecule type" value="Genomic_DNA"/>
</dbReference>
<dbReference type="SMART" id="SM00165">
    <property type="entry name" value="UBA"/>
    <property type="match status" value="2"/>
</dbReference>
<dbReference type="PRINTS" id="PR00405">
    <property type="entry name" value="REVINTRACTNG"/>
</dbReference>
<dbReference type="SMART" id="SM00105">
    <property type="entry name" value="ArfGap"/>
    <property type="match status" value="1"/>
</dbReference>
<dbReference type="OrthoDB" id="10266696at2759"/>
<keyword evidence="10" id="KW-1185">Reference proteome</keyword>
<evidence type="ECO:0000259" key="8">
    <source>
        <dbReference type="PROSITE" id="PS50115"/>
    </source>
</evidence>
<feature type="compositionally biased region" description="Low complexity" evidence="6">
    <location>
        <begin position="303"/>
        <end position="324"/>
    </location>
</feature>
<protein>
    <submittedName>
        <fullName evidence="9">7224_t:CDS:1</fullName>
    </submittedName>
</protein>
<feature type="domain" description="UBA" evidence="7">
    <location>
        <begin position="185"/>
        <end position="227"/>
    </location>
</feature>
<dbReference type="SUPFAM" id="SSF46934">
    <property type="entry name" value="UBA-like"/>
    <property type="match status" value="2"/>
</dbReference>
<organism evidence="9 10">
    <name type="scientific">Funneliformis geosporum</name>
    <dbReference type="NCBI Taxonomy" id="1117311"/>
    <lineage>
        <taxon>Eukaryota</taxon>
        <taxon>Fungi</taxon>
        <taxon>Fungi incertae sedis</taxon>
        <taxon>Mucoromycota</taxon>
        <taxon>Glomeromycotina</taxon>
        <taxon>Glomeromycetes</taxon>
        <taxon>Glomerales</taxon>
        <taxon>Glomeraceae</taxon>
        <taxon>Funneliformis</taxon>
    </lineage>
</organism>
<dbReference type="Gene3D" id="1.10.8.10">
    <property type="entry name" value="DNA helicase RuvA subunit, C-terminal domain"/>
    <property type="match status" value="2"/>
</dbReference>
<dbReference type="Proteomes" id="UP001153678">
    <property type="component" value="Unassembled WGS sequence"/>
</dbReference>
<dbReference type="Pfam" id="PF01412">
    <property type="entry name" value="ArfGap"/>
    <property type="match status" value="1"/>
</dbReference>
<feature type="region of interest" description="Disordered" evidence="6">
    <location>
        <begin position="158"/>
        <end position="178"/>
    </location>
</feature>
<dbReference type="InterPro" id="IPR009060">
    <property type="entry name" value="UBA-like_sf"/>
</dbReference>
<evidence type="ECO:0000256" key="2">
    <source>
        <dbReference type="ARBA" id="ARBA00022723"/>
    </source>
</evidence>
<dbReference type="FunFam" id="1.10.220.150:FF:000009">
    <property type="entry name" value="stromal membrane-associated protein 1 isoform X1"/>
    <property type="match status" value="1"/>
</dbReference>
<dbReference type="PANTHER" id="PTHR45705:SF1">
    <property type="entry name" value="FI20236P1"/>
    <property type="match status" value="1"/>
</dbReference>
<dbReference type="GO" id="GO:0008270">
    <property type="term" value="F:zinc ion binding"/>
    <property type="evidence" value="ECO:0007669"/>
    <property type="project" value="UniProtKB-KW"/>
</dbReference>
<proteinExistence type="predicted"/>
<sequence length="545" mass="60654">QFLHSEEDLLNNLTIHCYDADIHEKRKDRQLTKKVVNEKHERVLLKMTKQPGNDTCADCGVKGPRWASHDLGLFLCIRCAGLHRKMGTHISKVKSISLDSWTPEQIENMRQWGNLKANAKWNPRPEFHPVPVNASDSEMERYIRNKYEKQIYLENPDKQSTHLSSVAPPSTPPRRATNNSISKYIRNHDLALRQLKDMGFNDNTRNREVLDTTNGDIGAATEILWISSNDKLTQIWNMGFQDDAKNRDALRRTGGNVEVAAALLLESRNPVNNNSSNVNSANHIPVATSQTEQQRMQIKLPVSQSSSQSLLDSPSSQQMSFQQSKITALNSSQNPSELWSSFGPQGTGFTPQKSSSNIFGSTNNGMQLRPASSGFGQQQIQFNQVNQHSQQNLADMRGNGFNSNKTILSNNTFGNMGTPTSGSNGMNRMDGMGNPDLFGKDFNTNDSMVSPNGSNDNLNAFGNRGNFTSITPNNVLISNGNSFGRIMQQQNSMITPNMMPNRQNSLPNFGNVSTFTPGYGGEFGQLQQQVTTSNFVMQQQRSSTE</sequence>
<dbReference type="PANTHER" id="PTHR45705">
    <property type="entry name" value="FI20236P1"/>
    <property type="match status" value="1"/>
</dbReference>
<evidence type="ECO:0000256" key="4">
    <source>
        <dbReference type="ARBA" id="ARBA00022833"/>
    </source>
</evidence>
<evidence type="ECO:0000256" key="5">
    <source>
        <dbReference type="PROSITE-ProRule" id="PRU00288"/>
    </source>
</evidence>
<keyword evidence="3 5" id="KW-0863">Zinc-finger</keyword>
<evidence type="ECO:0000259" key="7">
    <source>
        <dbReference type="PROSITE" id="PS50030"/>
    </source>
</evidence>
<reference evidence="9" key="1">
    <citation type="submission" date="2022-08" db="EMBL/GenBank/DDBJ databases">
        <authorList>
            <person name="Kallberg Y."/>
            <person name="Tangrot J."/>
            <person name="Rosling A."/>
        </authorList>
    </citation>
    <scope>NUCLEOTIDE SEQUENCE</scope>
    <source>
        <strain evidence="9">Wild A</strain>
    </source>
</reference>
<dbReference type="InterPro" id="IPR038508">
    <property type="entry name" value="ArfGAP_dom_sf"/>
</dbReference>
<feature type="compositionally biased region" description="Polar residues" evidence="6">
    <location>
        <begin position="325"/>
        <end position="366"/>
    </location>
</feature>
<comment type="caution">
    <text evidence="9">The sequence shown here is derived from an EMBL/GenBank/DDBJ whole genome shotgun (WGS) entry which is preliminary data.</text>
</comment>
<evidence type="ECO:0000256" key="6">
    <source>
        <dbReference type="SAM" id="MobiDB-lite"/>
    </source>
</evidence>
<name>A0A9W4WQ22_9GLOM</name>
<dbReference type="SUPFAM" id="SSF57863">
    <property type="entry name" value="ArfGap/RecO-like zinc finger"/>
    <property type="match status" value="1"/>
</dbReference>
<dbReference type="InterPro" id="IPR051718">
    <property type="entry name" value="ARF_GTPase-activating"/>
</dbReference>
<evidence type="ECO:0000313" key="10">
    <source>
        <dbReference type="Proteomes" id="UP001153678"/>
    </source>
</evidence>
<keyword evidence="2" id="KW-0479">Metal-binding</keyword>
<dbReference type="InterPro" id="IPR015940">
    <property type="entry name" value="UBA"/>
</dbReference>
<evidence type="ECO:0000313" key="9">
    <source>
        <dbReference type="EMBL" id="CAI2177745.1"/>
    </source>
</evidence>